<dbReference type="PANTHER" id="PTHR43280">
    <property type="entry name" value="ARAC-FAMILY TRANSCRIPTIONAL REGULATOR"/>
    <property type="match status" value="1"/>
</dbReference>
<protein>
    <submittedName>
        <fullName evidence="6">Helix-turn-helix domain-containing protein</fullName>
    </submittedName>
</protein>
<keyword evidence="2" id="KW-0238">DNA-binding</keyword>
<dbReference type="Gene3D" id="1.10.10.60">
    <property type="entry name" value="Homeodomain-like"/>
    <property type="match status" value="2"/>
</dbReference>
<name>A0ABU5ZZN4_9FLAO</name>
<keyword evidence="7" id="KW-1185">Reference proteome</keyword>
<feature type="transmembrane region" description="Helical" evidence="4">
    <location>
        <begin position="217"/>
        <end position="233"/>
    </location>
</feature>
<keyword evidence="3" id="KW-0804">Transcription</keyword>
<dbReference type="SUPFAM" id="SSF46689">
    <property type="entry name" value="Homeodomain-like"/>
    <property type="match status" value="1"/>
</dbReference>
<dbReference type="Pfam" id="PF12833">
    <property type="entry name" value="HTH_18"/>
    <property type="match status" value="1"/>
</dbReference>
<feature type="transmembrane region" description="Helical" evidence="4">
    <location>
        <begin position="101"/>
        <end position="120"/>
    </location>
</feature>
<comment type="caution">
    <text evidence="6">The sequence shown here is derived from an EMBL/GenBank/DDBJ whole genome shotgun (WGS) entry which is preliminary data.</text>
</comment>
<feature type="transmembrane region" description="Helical" evidence="4">
    <location>
        <begin position="6"/>
        <end position="27"/>
    </location>
</feature>
<feature type="transmembrane region" description="Helical" evidence="4">
    <location>
        <begin position="63"/>
        <end position="86"/>
    </location>
</feature>
<dbReference type="PANTHER" id="PTHR43280:SF29">
    <property type="entry name" value="ARAC-FAMILY TRANSCRIPTIONAL REGULATOR"/>
    <property type="match status" value="1"/>
</dbReference>
<keyword evidence="1" id="KW-0805">Transcription regulation</keyword>
<evidence type="ECO:0000313" key="7">
    <source>
        <dbReference type="Proteomes" id="UP001327027"/>
    </source>
</evidence>
<gene>
    <name evidence="6" type="ORF">U6A24_17870</name>
</gene>
<feature type="transmembrane region" description="Helical" evidence="4">
    <location>
        <begin position="39"/>
        <end position="57"/>
    </location>
</feature>
<dbReference type="PROSITE" id="PS01124">
    <property type="entry name" value="HTH_ARAC_FAMILY_2"/>
    <property type="match status" value="1"/>
</dbReference>
<dbReference type="SMART" id="SM00342">
    <property type="entry name" value="HTH_ARAC"/>
    <property type="match status" value="1"/>
</dbReference>
<dbReference type="RefSeq" id="WP_324181370.1">
    <property type="nucleotide sequence ID" value="NZ_BAABAW010000025.1"/>
</dbReference>
<keyword evidence="4" id="KW-0812">Transmembrane</keyword>
<sequence>MQSFEFIDLILFFGISQGVFLAVTIQMIKNKNRSANKTLSVILLLSVLMLLGRMVFFKYMTVTLFRLTIVIDAIIFVFGPLCHIYFRRLIFSKNDHFKLPWYHYLPVIAHLIFAFYFVFISQEDFIKKYNSGYLNIPFLIIEVGGVVSNFIYWLANMKLLRMYIEEEKNRVSYKQGLVSFLKFFQISIGVFIFFWIISFVSSNFFDYRVKFVNYNSVWATISIFIFIVGYYSLKEPEIFRISLQKEKPNQQKRLQEDQISSLEKELQQAIEEEKMFLKPNLTLRDLSERLNTSTHNISWYLNTVQGCNFYDYINHYRIKEFLQKVENNEHLDHTILAISMDVGFNSKSTFNKAFKLEMNDTPSNFIKQLPVA</sequence>
<feature type="transmembrane region" description="Helical" evidence="4">
    <location>
        <begin position="132"/>
        <end position="155"/>
    </location>
</feature>
<organism evidence="6 7">
    <name type="scientific">Aquimarina gracilis</name>
    <dbReference type="NCBI Taxonomy" id="874422"/>
    <lineage>
        <taxon>Bacteria</taxon>
        <taxon>Pseudomonadati</taxon>
        <taxon>Bacteroidota</taxon>
        <taxon>Flavobacteriia</taxon>
        <taxon>Flavobacteriales</taxon>
        <taxon>Flavobacteriaceae</taxon>
        <taxon>Aquimarina</taxon>
    </lineage>
</organism>
<evidence type="ECO:0000256" key="2">
    <source>
        <dbReference type="ARBA" id="ARBA00023125"/>
    </source>
</evidence>
<evidence type="ECO:0000259" key="5">
    <source>
        <dbReference type="PROSITE" id="PS01124"/>
    </source>
</evidence>
<feature type="transmembrane region" description="Helical" evidence="4">
    <location>
        <begin position="176"/>
        <end position="197"/>
    </location>
</feature>
<dbReference type="Proteomes" id="UP001327027">
    <property type="component" value="Unassembled WGS sequence"/>
</dbReference>
<reference evidence="6 7" key="1">
    <citation type="journal article" date="2013" name="Int. J. Syst. Evol. Microbiol.">
        <title>Aquimarina gracilis sp. nov., isolated from the gut microflora of a mussel, Mytilus coruscus, and emended description of Aquimarina spongiae.</title>
        <authorList>
            <person name="Park S.C."/>
            <person name="Choe H.N."/>
            <person name="Baik K.S."/>
            <person name="Seong C.N."/>
        </authorList>
    </citation>
    <scope>NUCLEOTIDE SEQUENCE [LARGE SCALE GENOMIC DNA]</scope>
    <source>
        <strain evidence="6 7">PSC32</strain>
    </source>
</reference>
<evidence type="ECO:0000313" key="6">
    <source>
        <dbReference type="EMBL" id="MEB3347348.1"/>
    </source>
</evidence>
<dbReference type="EMBL" id="JAYKLX010000008">
    <property type="protein sequence ID" value="MEB3347348.1"/>
    <property type="molecule type" value="Genomic_DNA"/>
</dbReference>
<keyword evidence="4" id="KW-1133">Transmembrane helix</keyword>
<feature type="domain" description="HTH araC/xylS-type" evidence="5">
    <location>
        <begin position="260"/>
        <end position="368"/>
    </location>
</feature>
<keyword evidence="4" id="KW-0472">Membrane</keyword>
<proteinExistence type="predicted"/>
<dbReference type="InterPro" id="IPR018060">
    <property type="entry name" value="HTH_AraC"/>
</dbReference>
<evidence type="ECO:0000256" key="3">
    <source>
        <dbReference type="ARBA" id="ARBA00023163"/>
    </source>
</evidence>
<accession>A0ABU5ZZN4</accession>
<dbReference type="InterPro" id="IPR009057">
    <property type="entry name" value="Homeodomain-like_sf"/>
</dbReference>
<evidence type="ECO:0000256" key="4">
    <source>
        <dbReference type="SAM" id="Phobius"/>
    </source>
</evidence>
<evidence type="ECO:0000256" key="1">
    <source>
        <dbReference type="ARBA" id="ARBA00023015"/>
    </source>
</evidence>